<name>A0ABD2XXI5_9GENT</name>
<dbReference type="Proteomes" id="UP001630127">
    <property type="component" value="Unassembled WGS sequence"/>
</dbReference>
<feature type="compositionally biased region" description="Polar residues" evidence="1">
    <location>
        <begin position="1"/>
        <end position="10"/>
    </location>
</feature>
<proteinExistence type="predicted"/>
<dbReference type="AlphaFoldDB" id="A0ABD2XXI5"/>
<sequence>MAQTKKNPSGQARVWQPKSTSLIDPTNSNCLIIPLIDGVGFLSQEPAHHLVDQPLPITNKLPEQIDVVAEKLLEHQSLDRVELDDVVEDTSLDVDPCMERLNDDSSKSCVTHDLIDDRQVRLRPPKENMQLVMKGSLVGHYPTVHVLFNHYKTGIVFSNNSSSLEEL</sequence>
<comment type="caution">
    <text evidence="2">The sequence shown here is derived from an EMBL/GenBank/DDBJ whole genome shotgun (WGS) entry which is preliminary data.</text>
</comment>
<evidence type="ECO:0000313" key="2">
    <source>
        <dbReference type="EMBL" id="KAL3498198.1"/>
    </source>
</evidence>
<dbReference type="EMBL" id="JBJUIK010000017">
    <property type="protein sequence ID" value="KAL3498198.1"/>
    <property type="molecule type" value="Genomic_DNA"/>
</dbReference>
<evidence type="ECO:0000256" key="1">
    <source>
        <dbReference type="SAM" id="MobiDB-lite"/>
    </source>
</evidence>
<accession>A0ABD2XXI5</accession>
<reference evidence="2 3" key="1">
    <citation type="submission" date="2024-11" db="EMBL/GenBank/DDBJ databases">
        <title>A near-complete genome assembly of Cinchona calisaya.</title>
        <authorList>
            <person name="Lian D.C."/>
            <person name="Zhao X.W."/>
            <person name="Wei L."/>
        </authorList>
    </citation>
    <scope>NUCLEOTIDE SEQUENCE [LARGE SCALE GENOMIC DNA]</scope>
    <source>
        <tissue evidence="2">Nenye</tissue>
    </source>
</reference>
<keyword evidence="3" id="KW-1185">Reference proteome</keyword>
<gene>
    <name evidence="2" type="ORF">ACH5RR_040930</name>
</gene>
<evidence type="ECO:0000313" key="3">
    <source>
        <dbReference type="Proteomes" id="UP001630127"/>
    </source>
</evidence>
<feature type="region of interest" description="Disordered" evidence="1">
    <location>
        <begin position="1"/>
        <end position="20"/>
    </location>
</feature>
<organism evidence="2 3">
    <name type="scientific">Cinchona calisaya</name>
    <dbReference type="NCBI Taxonomy" id="153742"/>
    <lineage>
        <taxon>Eukaryota</taxon>
        <taxon>Viridiplantae</taxon>
        <taxon>Streptophyta</taxon>
        <taxon>Embryophyta</taxon>
        <taxon>Tracheophyta</taxon>
        <taxon>Spermatophyta</taxon>
        <taxon>Magnoliopsida</taxon>
        <taxon>eudicotyledons</taxon>
        <taxon>Gunneridae</taxon>
        <taxon>Pentapetalae</taxon>
        <taxon>asterids</taxon>
        <taxon>lamiids</taxon>
        <taxon>Gentianales</taxon>
        <taxon>Rubiaceae</taxon>
        <taxon>Cinchonoideae</taxon>
        <taxon>Cinchoneae</taxon>
        <taxon>Cinchona</taxon>
    </lineage>
</organism>
<protein>
    <submittedName>
        <fullName evidence="2">Uncharacterized protein</fullName>
    </submittedName>
</protein>